<evidence type="ECO:0000313" key="5">
    <source>
        <dbReference type="EMBL" id="SMX30255.1"/>
    </source>
</evidence>
<evidence type="ECO:0000256" key="1">
    <source>
        <dbReference type="ARBA" id="ARBA00007637"/>
    </source>
</evidence>
<keyword evidence="6" id="KW-1185">Reference proteome</keyword>
<keyword evidence="2" id="KW-0560">Oxidoreductase</keyword>
<feature type="domain" description="NAD-dependent epimerase/dehydratase" evidence="4">
    <location>
        <begin position="16"/>
        <end position="175"/>
    </location>
</feature>
<reference evidence="6" key="1">
    <citation type="submission" date="2017-05" db="EMBL/GenBank/DDBJ databases">
        <authorList>
            <person name="Rodrigo-Torres L."/>
            <person name="Arahal R. D."/>
            <person name="Lucena T."/>
        </authorList>
    </citation>
    <scope>NUCLEOTIDE SEQUENCE [LARGE SCALE GENOMIC DNA]</scope>
    <source>
        <strain evidence="6">CECT 8649</strain>
    </source>
</reference>
<proteinExistence type="inferred from homology"/>
<keyword evidence="3" id="KW-0520">NAD</keyword>
<dbReference type="PANTHER" id="PTHR43103:SF5">
    <property type="entry name" value="4-EPIMERASE, PUTATIVE (AFU_ORTHOLOGUE AFUA_7G00360)-RELATED"/>
    <property type="match status" value="1"/>
</dbReference>
<name>A0A238JIH9_9RHOB</name>
<protein>
    <submittedName>
        <fullName evidence="5">Putative epimerase/dehydratase</fullName>
    </submittedName>
</protein>
<dbReference type="Gene3D" id="3.40.50.720">
    <property type="entry name" value="NAD(P)-binding Rossmann-like Domain"/>
    <property type="match status" value="1"/>
</dbReference>
<accession>A0A238JIH9</accession>
<evidence type="ECO:0000259" key="4">
    <source>
        <dbReference type="Pfam" id="PF01370"/>
    </source>
</evidence>
<sequence>MTDTPQAAPKKLRRLLLTGATGAMATAIRPLLSELADTVVVSGRREVQNLLPHEENCCASLDDFDAVNAAVAGCDGIIHLGGYSIEGPFRPIQDANIQGVYNLYEAARAHGHPRIVFGSSNHVVGFYPQSETIDAQAVPRPDSLYAVSKIYGEALARMYFDKFGQETAILRIGSCFDYPKSHRMLATWLSYEDFVSFCQTAFHAPKLGCPIVYGMSNNTRSFWDNSAADYLGWTPKSNSEDFVAQVQEAHPNPDPNDPLNVYHGGTFPELPIVTETKDD</sequence>
<evidence type="ECO:0000313" key="6">
    <source>
        <dbReference type="Proteomes" id="UP000225972"/>
    </source>
</evidence>
<dbReference type="Proteomes" id="UP000225972">
    <property type="component" value="Unassembled WGS sequence"/>
</dbReference>
<dbReference type="OrthoDB" id="8770295at2"/>
<dbReference type="CDD" id="cd08946">
    <property type="entry name" value="SDR_e"/>
    <property type="match status" value="1"/>
</dbReference>
<dbReference type="EMBL" id="FXXP01000003">
    <property type="protein sequence ID" value="SMX30255.1"/>
    <property type="molecule type" value="Genomic_DNA"/>
</dbReference>
<dbReference type="AlphaFoldDB" id="A0A238JIH9"/>
<dbReference type="GO" id="GO:0016491">
    <property type="term" value="F:oxidoreductase activity"/>
    <property type="evidence" value="ECO:0007669"/>
    <property type="project" value="UniProtKB-KW"/>
</dbReference>
<dbReference type="InterPro" id="IPR036291">
    <property type="entry name" value="NAD(P)-bd_dom_sf"/>
</dbReference>
<dbReference type="InterPro" id="IPR001509">
    <property type="entry name" value="Epimerase_deHydtase"/>
</dbReference>
<dbReference type="SUPFAM" id="SSF51735">
    <property type="entry name" value="NAD(P)-binding Rossmann-fold domains"/>
    <property type="match status" value="1"/>
</dbReference>
<evidence type="ECO:0000256" key="3">
    <source>
        <dbReference type="ARBA" id="ARBA00023027"/>
    </source>
</evidence>
<dbReference type="Pfam" id="PF01370">
    <property type="entry name" value="Epimerase"/>
    <property type="match status" value="1"/>
</dbReference>
<organism evidence="5 6">
    <name type="scientific">Pelagimonas phthalicica</name>
    <dbReference type="NCBI Taxonomy" id="1037362"/>
    <lineage>
        <taxon>Bacteria</taxon>
        <taxon>Pseudomonadati</taxon>
        <taxon>Pseudomonadota</taxon>
        <taxon>Alphaproteobacteria</taxon>
        <taxon>Rhodobacterales</taxon>
        <taxon>Roseobacteraceae</taxon>
        <taxon>Pelagimonas</taxon>
    </lineage>
</organism>
<dbReference type="PANTHER" id="PTHR43103">
    <property type="entry name" value="NUCLEOSIDE-DIPHOSPHATE-SUGAR EPIMERASE"/>
    <property type="match status" value="1"/>
</dbReference>
<dbReference type="RefSeq" id="WP_099249138.1">
    <property type="nucleotide sequence ID" value="NZ_FXXP01000003.1"/>
</dbReference>
<comment type="similarity">
    <text evidence="1">Belongs to the NAD(P)-dependent epimerase/dehydratase family.</text>
</comment>
<gene>
    <name evidence="5" type="ORF">TRP8649_04398</name>
</gene>
<evidence type="ECO:0000256" key="2">
    <source>
        <dbReference type="ARBA" id="ARBA00023002"/>
    </source>
</evidence>